<dbReference type="InterPro" id="IPR006439">
    <property type="entry name" value="HAD-SF_hydro_IA"/>
</dbReference>
<dbReference type="SFLD" id="SFLDS00003">
    <property type="entry name" value="Haloacid_Dehalogenase"/>
    <property type="match status" value="1"/>
</dbReference>
<name>A0A5R9GKM4_9PROT</name>
<gene>
    <name evidence="1" type="ORF">FEF65_12185</name>
</gene>
<dbReference type="InterPro" id="IPR023198">
    <property type="entry name" value="PGP-like_dom2"/>
</dbReference>
<dbReference type="EMBL" id="VBRY01000013">
    <property type="protein sequence ID" value="TLS65725.1"/>
    <property type="molecule type" value="Genomic_DNA"/>
</dbReference>
<proteinExistence type="predicted"/>
<dbReference type="Pfam" id="PF13419">
    <property type="entry name" value="HAD_2"/>
    <property type="match status" value="1"/>
</dbReference>
<dbReference type="PANTHER" id="PTHR43434:SF24">
    <property type="entry name" value="HYDROLASE-RELATED"/>
    <property type="match status" value="1"/>
</dbReference>
<dbReference type="Gene3D" id="3.40.50.1000">
    <property type="entry name" value="HAD superfamily/HAD-like"/>
    <property type="match status" value="1"/>
</dbReference>
<keyword evidence="1" id="KW-0378">Hydrolase</keyword>
<reference evidence="1 2" key="1">
    <citation type="journal article" date="2019" name="Appl. Environ. Microbiol.">
        <title>Environmental Evidence and Genomic Insight of Iron-oxidizing Bacteria Preference Towards More Corrosion Resistant Stainless Steel at Higher Salinities.</title>
        <authorList>
            <person name="Garrison C.E."/>
            <person name="Price K.A."/>
            <person name="Field E.K."/>
        </authorList>
    </citation>
    <scope>NUCLEOTIDE SEQUENCE [LARGE SCALE GENOMIC DNA]</scope>
    <source>
        <strain evidence="1 2">P3</strain>
    </source>
</reference>
<dbReference type="GO" id="GO:0008967">
    <property type="term" value="F:phosphoglycolate phosphatase activity"/>
    <property type="evidence" value="ECO:0007669"/>
    <property type="project" value="TreeGrafter"/>
</dbReference>
<dbReference type="SFLD" id="SFLDG01129">
    <property type="entry name" value="C1.5:_HAD__Beta-PGM__Phosphata"/>
    <property type="match status" value="1"/>
</dbReference>
<dbReference type="NCBIfam" id="TIGR01549">
    <property type="entry name" value="HAD-SF-IA-v1"/>
    <property type="match status" value="1"/>
</dbReference>
<dbReference type="InterPro" id="IPR036412">
    <property type="entry name" value="HAD-like_sf"/>
</dbReference>
<dbReference type="GO" id="GO:0006281">
    <property type="term" value="P:DNA repair"/>
    <property type="evidence" value="ECO:0007669"/>
    <property type="project" value="TreeGrafter"/>
</dbReference>
<protein>
    <submittedName>
        <fullName evidence="1">HAD-IIIA family hydrolase</fullName>
    </submittedName>
</protein>
<dbReference type="AlphaFoldDB" id="A0A5R9GKM4"/>
<dbReference type="PANTHER" id="PTHR43434">
    <property type="entry name" value="PHOSPHOGLYCOLATE PHOSPHATASE"/>
    <property type="match status" value="1"/>
</dbReference>
<dbReference type="NCBIfam" id="TIGR01662">
    <property type="entry name" value="HAD-SF-IIIA"/>
    <property type="match status" value="1"/>
</dbReference>
<keyword evidence="2" id="KW-1185">Reference proteome</keyword>
<evidence type="ECO:0000313" key="2">
    <source>
        <dbReference type="Proteomes" id="UP000306585"/>
    </source>
</evidence>
<dbReference type="InterPro" id="IPR050155">
    <property type="entry name" value="HAD-like_hydrolase_sf"/>
</dbReference>
<dbReference type="SFLD" id="SFLDG01135">
    <property type="entry name" value="C1.5.6:_HAD__Beta-PGM__Phospha"/>
    <property type="match status" value="1"/>
</dbReference>
<dbReference type="SUPFAM" id="SSF56784">
    <property type="entry name" value="HAD-like"/>
    <property type="match status" value="1"/>
</dbReference>
<dbReference type="InterPro" id="IPR006549">
    <property type="entry name" value="HAD-SF_hydro_IIIA"/>
</dbReference>
<dbReference type="NCBIfam" id="TIGR01509">
    <property type="entry name" value="HAD-SF-IA-v3"/>
    <property type="match status" value="1"/>
</dbReference>
<dbReference type="Proteomes" id="UP000306585">
    <property type="component" value="Unassembled WGS sequence"/>
</dbReference>
<comment type="caution">
    <text evidence="1">The sequence shown here is derived from an EMBL/GenBank/DDBJ whole genome shotgun (WGS) entry which is preliminary data.</text>
</comment>
<dbReference type="RefSeq" id="WP_138240103.1">
    <property type="nucleotide sequence ID" value="NZ_VBRY01000013.1"/>
</dbReference>
<accession>A0A5R9GKM4</accession>
<organism evidence="1 2">
    <name type="scientific">Mariprofundus erugo</name>
    <dbReference type="NCBI Taxonomy" id="2528639"/>
    <lineage>
        <taxon>Bacteria</taxon>
        <taxon>Pseudomonadati</taxon>
        <taxon>Pseudomonadota</taxon>
        <taxon>Candidatius Mariprofundia</taxon>
        <taxon>Mariprofundales</taxon>
        <taxon>Mariprofundaceae</taxon>
        <taxon>Mariprofundus</taxon>
    </lineage>
</organism>
<evidence type="ECO:0000313" key="1">
    <source>
        <dbReference type="EMBL" id="TLS65725.1"/>
    </source>
</evidence>
<dbReference type="Gene3D" id="1.10.150.240">
    <property type="entry name" value="Putative phosphatase, domain 2"/>
    <property type="match status" value="1"/>
</dbReference>
<sequence>MSGCASLILFDCDGTLTDSQGLITQAMQQAFVTCGLPEPESQAIQNITGLSLLRAVACLSDDVALHASICDAYRDHYRMLEHQVTLYPEVRETLDELRRRGYWMGVVTGKSRSGLQRVIETFELADYFMVLRTADCTHSKPHPAMVLECMDEMGVLPAHTTVVGDAVFDMQMARAAGVRAIGVSFGASSEEGLLHSGADGVVHAFARLLEYFPPLSAG</sequence>
<dbReference type="InterPro" id="IPR041492">
    <property type="entry name" value="HAD_2"/>
</dbReference>
<dbReference type="GO" id="GO:0005829">
    <property type="term" value="C:cytosol"/>
    <property type="evidence" value="ECO:0007669"/>
    <property type="project" value="TreeGrafter"/>
</dbReference>
<dbReference type="InterPro" id="IPR023214">
    <property type="entry name" value="HAD_sf"/>
</dbReference>